<feature type="region of interest" description="Disordered" evidence="1">
    <location>
        <begin position="1"/>
        <end position="152"/>
    </location>
</feature>
<feature type="non-terminal residue" evidence="2">
    <location>
        <position position="152"/>
    </location>
</feature>
<organism evidence="2 3">
    <name type="scientific">Thalassiosira oceanica</name>
    <name type="common">Marine diatom</name>
    <dbReference type="NCBI Taxonomy" id="159749"/>
    <lineage>
        <taxon>Eukaryota</taxon>
        <taxon>Sar</taxon>
        <taxon>Stramenopiles</taxon>
        <taxon>Ochrophyta</taxon>
        <taxon>Bacillariophyta</taxon>
        <taxon>Coscinodiscophyceae</taxon>
        <taxon>Thalassiosirophycidae</taxon>
        <taxon>Thalassiosirales</taxon>
        <taxon>Thalassiosiraceae</taxon>
        <taxon>Thalassiosira</taxon>
    </lineage>
</organism>
<proteinExistence type="predicted"/>
<feature type="compositionally biased region" description="Polar residues" evidence="1">
    <location>
        <begin position="37"/>
        <end position="48"/>
    </location>
</feature>
<reference evidence="2 3" key="1">
    <citation type="journal article" date="2012" name="Genome Biol.">
        <title>Genome and low-iron response of an oceanic diatom adapted to chronic iron limitation.</title>
        <authorList>
            <person name="Lommer M."/>
            <person name="Specht M."/>
            <person name="Roy A.S."/>
            <person name="Kraemer L."/>
            <person name="Andreson R."/>
            <person name="Gutowska M.A."/>
            <person name="Wolf J."/>
            <person name="Bergner S.V."/>
            <person name="Schilhabel M.B."/>
            <person name="Klostermeier U.C."/>
            <person name="Beiko R.G."/>
            <person name="Rosenstiel P."/>
            <person name="Hippler M."/>
            <person name="Laroche J."/>
        </authorList>
    </citation>
    <scope>NUCLEOTIDE SEQUENCE [LARGE SCALE GENOMIC DNA]</scope>
    <source>
        <strain evidence="2 3">CCMP1005</strain>
    </source>
</reference>
<comment type="caution">
    <text evidence="2">The sequence shown here is derived from an EMBL/GenBank/DDBJ whole genome shotgun (WGS) entry which is preliminary data.</text>
</comment>
<keyword evidence="3" id="KW-1185">Reference proteome</keyword>
<dbReference type="AlphaFoldDB" id="K0SB30"/>
<feature type="compositionally biased region" description="Basic and acidic residues" evidence="1">
    <location>
        <begin position="116"/>
        <end position="152"/>
    </location>
</feature>
<dbReference type="Proteomes" id="UP000266841">
    <property type="component" value="Unassembled WGS sequence"/>
</dbReference>
<name>K0SB30_THAOC</name>
<evidence type="ECO:0000256" key="1">
    <source>
        <dbReference type="SAM" id="MobiDB-lite"/>
    </source>
</evidence>
<protein>
    <submittedName>
        <fullName evidence="2">Uncharacterized protein</fullName>
    </submittedName>
</protein>
<accession>K0SB30</accession>
<sequence length="152" mass="16908">MSRFRHRPRSETAPMRPAIKRSAAGTCRARAEPSHEVCQNGTKSSFPESSRRALQATANGGIQIKRDPAARERGKPHDVLRRSRSSRRPCRNGTKSGFPESSRRALHAAANSKLANSDRGEPRRLAARGRGEGEEGRRRETAPESVPFRDDR</sequence>
<evidence type="ECO:0000313" key="2">
    <source>
        <dbReference type="EMBL" id="EJK58136.1"/>
    </source>
</evidence>
<feature type="compositionally biased region" description="Basic and acidic residues" evidence="1">
    <location>
        <begin position="64"/>
        <end position="81"/>
    </location>
</feature>
<gene>
    <name evidence="2" type="ORF">THAOC_21758</name>
</gene>
<dbReference type="EMBL" id="AGNL01026104">
    <property type="protein sequence ID" value="EJK58136.1"/>
    <property type="molecule type" value="Genomic_DNA"/>
</dbReference>
<evidence type="ECO:0000313" key="3">
    <source>
        <dbReference type="Proteomes" id="UP000266841"/>
    </source>
</evidence>